<sequence>MFDRHDLPGLENPMISSANDVADNAPPGLAKPHGSPAAAAPLAHPVKPIFSEDRWDNEGGSIGTDTTINGAPSRQQPKFDAGASDVSRMARELRMDYAAGRVGLNHNTYEHRSRLVRQATEREAMRRK</sequence>
<keyword evidence="3" id="KW-1185">Reference proteome</keyword>
<feature type="compositionally biased region" description="Polar residues" evidence="1">
    <location>
        <begin position="63"/>
        <end position="76"/>
    </location>
</feature>
<accession>A0A840Z2R8</accession>
<dbReference type="AlphaFoldDB" id="A0A840Z2R8"/>
<evidence type="ECO:0000313" key="2">
    <source>
        <dbReference type="EMBL" id="MBB5720099.1"/>
    </source>
</evidence>
<dbReference type="Proteomes" id="UP000554342">
    <property type="component" value="Unassembled WGS sequence"/>
</dbReference>
<name>A0A840Z2R8_9SPHN</name>
<feature type="region of interest" description="Disordered" evidence="1">
    <location>
        <begin position="54"/>
        <end position="84"/>
    </location>
</feature>
<gene>
    <name evidence="2" type="ORF">FHR23_003059</name>
</gene>
<evidence type="ECO:0000256" key="1">
    <source>
        <dbReference type="SAM" id="MobiDB-lite"/>
    </source>
</evidence>
<protein>
    <submittedName>
        <fullName evidence="2">Uncharacterized protein</fullName>
    </submittedName>
</protein>
<evidence type="ECO:0000313" key="3">
    <source>
        <dbReference type="Proteomes" id="UP000554342"/>
    </source>
</evidence>
<reference evidence="2 3" key="1">
    <citation type="submission" date="2020-08" db="EMBL/GenBank/DDBJ databases">
        <title>Genomic Encyclopedia of Type Strains, Phase IV (KMG-IV): sequencing the most valuable type-strain genomes for metagenomic binning, comparative biology and taxonomic classification.</title>
        <authorList>
            <person name="Goeker M."/>
        </authorList>
    </citation>
    <scope>NUCLEOTIDE SEQUENCE [LARGE SCALE GENOMIC DNA]</scope>
    <source>
        <strain evidence="2 3">DSM 27203</strain>
    </source>
</reference>
<dbReference type="EMBL" id="JACIJI010000008">
    <property type="protein sequence ID" value="MBB5720099.1"/>
    <property type="molecule type" value="Genomic_DNA"/>
</dbReference>
<proteinExistence type="predicted"/>
<comment type="caution">
    <text evidence="2">The sequence shown here is derived from an EMBL/GenBank/DDBJ whole genome shotgun (WGS) entry which is preliminary data.</text>
</comment>
<organism evidence="2 3">
    <name type="scientific">Stakelama sediminis</name>
    <dbReference type="NCBI Taxonomy" id="463200"/>
    <lineage>
        <taxon>Bacteria</taxon>
        <taxon>Pseudomonadati</taxon>
        <taxon>Pseudomonadota</taxon>
        <taxon>Alphaproteobacteria</taxon>
        <taxon>Sphingomonadales</taxon>
        <taxon>Sphingomonadaceae</taxon>
        <taxon>Stakelama</taxon>
    </lineage>
</organism>
<dbReference type="RefSeq" id="WP_184005624.1">
    <property type="nucleotide sequence ID" value="NZ_BAABIF010000029.1"/>
</dbReference>
<feature type="region of interest" description="Disordered" evidence="1">
    <location>
        <begin position="1"/>
        <end position="41"/>
    </location>
</feature>